<evidence type="ECO:0000256" key="2">
    <source>
        <dbReference type="SAM" id="MobiDB-lite"/>
    </source>
</evidence>
<dbReference type="Gene3D" id="1.10.1660.10">
    <property type="match status" value="1"/>
</dbReference>
<feature type="domain" description="HTH merR-type" evidence="3">
    <location>
        <begin position="21"/>
        <end position="79"/>
    </location>
</feature>
<dbReference type="PANTHER" id="PTHR30204:SF89">
    <property type="entry name" value="HTH MERR-TYPE DOMAIN-CONTAINING PROTEIN"/>
    <property type="match status" value="1"/>
</dbReference>
<evidence type="ECO:0000259" key="3">
    <source>
        <dbReference type="PROSITE" id="PS50937"/>
    </source>
</evidence>
<dbReference type="InterPro" id="IPR000551">
    <property type="entry name" value="MerR-type_HTH_dom"/>
</dbReference>
<dbReference type="GO" id="GO:0003677">
    <property type="term" value="F:DNA binding"/>
    <property type="evidence" value="ECO:0007669"/>
    <property type="project" value="UniProtKB-KW"/>
</dbReference>
<gene>
    <name evidence="4" type="ORF">UFOPK2754_02462</name>
    <name evidence="5" type="ORF">UFOPK3967_00576</name>
</gene>
<dbReference type="EMBL" id="CAEZYR010000112">
    <property type="protein sequence ID" value="CAB4761868.1"/>
    <property type="molecule type" value="Genomic_DNA"/>
</dbReference>
<sequence>MSELHRSIGEVLSLLRGEFPDVTISKIRFLESQGLVDPERTPSGYRRFYDKDIDRLRWILRQQRENYLPLKVIKDRLVGGDAADAIDGADDEVDPVPSIAVSSVRKSSIAVRPAAGRASSSRTAEFAGEPGGPRRVLPEPSIFAARSGSTSSARESPAAPARSDARVDLTSVSMTAQELSDATGLRPSDVAELERFGLFTHRMVGKVAVYDHDALVVARLAAGFRAHGLEPRHLRMFKVTADREAALFEQVVLPLARQRTVEARRALQDTLTDLSRLTDSLHSVLLQALLRELD</sequence>
<reference evidence="4" key="1">
    <citation type="submission" date="2020-05" db="EMBL/GenBank/DDBJ databases">
        <authorList>
            <person name="Chiriac C."/>
            <person name="Salcher M."/>
            <person name="Ghai R."/>
            <person name="Kavagutti S V."/>
        </authorList>
    </citation>
    <scope>NUCLEOTIDE SEQUENCE</scope>
</reference>
<accession>A0A6J6US82</accession>
<dbReference type="SUPFAM" id="SSF46955">
    <property type="entry name" value="Putative DNA-binding domain"/>
    <property type="match status" value="1"/>
</dbReference>
<dbReference type="PANTHER" id="PTHR30204">
    <property type="entry name" value="REDOX-CYCLING DRUG-SENSING TRANSCRIPTIONAL ACTIVATOR SOXR"/>
    <property type="match status" value="1"/>
</dbReference>
<dbReference type="AlphaFoldDB" id="A0A6J6US82"/>
<protein>
    <submittedName>
        <fullName evidence="4">Unannotated protein</fullName>
    </submittedName>
</protein>
<keyword evidence="1" id="KW-0238">DNA-binding</keyword>
<proteinExistence type="predicted"/>
<evidence type="ECO:0000313" key="4">
    <source>
        <dbReference type="EMBL" id="CAB4761868.1"/>
    </source>
</evidence>
<organism evidence="4">
    <name type="scientific">freshwater metagenome</name>
    <dbReference type="NCBI Taxonomy" id="449393"/>
    <lineage>
        <taxon>unclassified sequences</taxon>
        <taxon>metagenomes</taxon>
        <taxon>ecological metagenomes</taxon>
    </lineage>
</organism>
<evidence type="ECO:0000313" key="5">
    <source>
        <dbReference type="EMBL" id="CAB4984465.1"/>
    </source>
</evidence>
<dbReference type="EMBL" id="CAFBOS010000023">
    <property type="protein sequence ID" value="CAB4984465.1"/>
    <property type="molecule type" value="Genomic_DNA"/>
</dbReference>
<dbReference type="CDD" id="cd00592">
    <property type="entry name" value="HTH_MerR-like"/>
    <property type="match status" value="1"/>
</dbReference>
<dbReference type="PROSITE" id="PS50937">
    <property type="entry name" value="HTH_MERR_2"/>
    <property type="match status" value="1"/>
</dbReference>
<dbReference type="GO" id="GO:0003700">
    <property type="term" value="F:DNA-binding transcription factor activity"/>
    <property type="evidence" value="ECO:0007669"/>
    <property type="project" value="InterPro"/>
</dbReference>
<dbReference type="SMART" id="SM00422">
    <property type="entry name" value="HTH_MERR"/>
    <property type="match status" value="1"/>
</dbReference>
<feature type="region of interest" description="Disordered" evidence="2">
    <location>
        <begin position="112"/>
        <end position="167"/>
    </location>
</feature>
<dbReference type="InterPro" id="IPR009061">
    <property type="entry name" value="DNA-bd_dom_put_sf"/>
</dbReference>
<dbReference type="InterPro" id="IPR047057">
    <property type="entry name" value="MerR_fam"/>
</dbReference>
<evidence type="ECO:0000256" key="1">
    <source>
        <dbReference type="ARBA" id="ARBA00023125"/>
    </source>
</evidence>
<feature type="compositionally biased region" description="Low complexity" evidence="2">
    <location>
        <begin position="149"/>
        <end position="162"/>
    </location>
</feature>
<name>A0A6J6US82_9ZZZZ</name>
<dbReference type="Pfam" id="PF13411">
    <property type="entry name" value="MerR_1"/>
    <property type="match status" value="1"/>
</dbReference>